<evidence type="ECO:0000256" key="1">
    <source>
        <dbReference type="SAM" id="MobiDB-lite"/>
    </source>
</evidence>
<evidence type="ECO:0000313" key="5">
    <source>
        <dbReference type="Proteomes" id="UP000422232"/>
    </source>
</evidence>
<keyword evidence="5" id="KW-1185">Reference proteome</keyword>
<reference evidence="3 5" key="3">
    <citation type="submission" date="2019-04" db="EMBL/GenBank/DDBJ databases">
        <title>Complete genome sequencing of Piscirickettsia salmonis strain Psal-009.</title>
        <authorList>
            <person name="Schober I."/>
            <person name="Bunk B."/>
            <person name="Sproer C."/>
            <person name="Carril G.P."/>
            <person name="Riedel T."/>
            <person name="Flores-Herrera P.A."/>
            <person name="Nourdin-Galindo G."/>
            <person name="Marshall S.H."/>
            <person name="Overmann J."/>
        </authorList>
    </citation>
    <scope>NUCLEOTIDE SEQUENCE [LARGE SCALE GENOMIC DNA]</scope>
    <source>
        <strain evidence="3 5">Psal-009</strain>
    </source>
</reference>
<dbReference type="EMBL" id="CP012508">
    <property type="protein sequence ID" value="ALB23311.1"/>
    <property type="molecule type" value="Genomic_DNA"/>
</dbReference>
<name>A0A9Q6LML0_PISSA</name>
<feature type="compositionally biased region" description="Basic and acidic residues" evidence="1">
    <location>
        <begin position="28"/>
        <end position="43"/>
    </location>
</feature>
<proteinExistence type="predicted"/>
<organism evidence="3 5">
    <name type="scientific">Piscirickettsia salmonis</name>
    <dbReference type="NCBI Taxonomy" id="1238"/>
    <lineage>
        <taxon>Bacteria</taxon>
        <taxon>Pseudomonadati</taxon>
        <taxon>Pseudomonadota</taxon>
        <taxon>Gammaproteobacteria</taxon>
        <taxon>Thiotrichales</taxon>
        <taxon>Piscirickettsiaceae</taxon>
        <taxon>Piscirickettsia</taxon>
    </lineage>
</organism>
<dbReference type="Proteomes" id="UP000029558">
    <property type="component" value="Chromosome"/>
</dbReference>
<feature type="region of interest" description="Disordered" evidence="1">
    <location>
        <begin position="28"/>
        <end position="50"/>
    </location>
</feature>
<reference evidence="2" key="2">
    <citation type="submission" date="2015-08" db="EMBL/GenBank/DDBJ databases">
        <title>Complete genome sequence of Piscirickettsia salmonis strain PM32597B1.</title>
        <authorList>
            <person name="Bohle H."/>
            <person name="Henriquez P."/>
            <person name="Navas E."/>
            <person name="Grothusen H."/>
            <person name="Bustamante F."/>
            <person name="Bustos P."/>
            <person name="Bustos P."/>
            <person name="Mancilla M."/>
        </authorList>
    </citation>
    <scope>NUCLEOTIDE SEQUENCE</scope>
    <source>
        <strain evidence="2">PM32597B1</strain>
    </source>
</reference>
<gene>
    <name evidence="2" type="ORF">KU39_2131</name>
    <name evidence="3" type="ORF">Psal009_02431</name>
</gene>
<dbReference type="RefSeq" id="WP_016211969.1">
    <property type="nucleotide sequence ID" value="NZ_PDFD01000173.1"/>
</dbReference>
<protein>
    <submittedName>
        <fullName evidence="3">Uncharacterized protein</fullName>
    </submittedName>
</protein>
<accession>A0A9Q6LML0</accession>
<sequence length="50" mass="5426">MTCAMKEGMRIILFVAITIALIIAGLSADKKPTGPDLSKDVQKQQKLIQP</sequence>
<evidence type="ECO:0000313" key="2">
    <source>
        <dbReference type="EMBL" id="ALB23311.1"/>
    </source>
</evidence>
<evidence type="ECO:0000313" key="3">
    <source>
        <dbReference type="EMBL" id="QGO06516.1"/>
    </source>
</evidence>
<dbReference type="EMBL" id="CP038908">
    <property type="protein sequence ID" value="QGO06516.1"/>
    <property type="molecule type" value="Genomic_DNA"/>
</dbReference>
<dbReference type="AlphaFoldDB" id="A0A9Q6LML0"/>
<dbReference type="Proteomes" id="UP000422232">
    <property type="component" value="Chromosome"/>
</dbReference>
<evidence type="ECO:0000313" key="4">
    <source>
        <dbReference type="Proteomes" id="UP000029558"/>
    </source>
</evidence>
<reference evidence="2 4" key="1">
    <citation type="journal article" date="2014" name="Genome Announc.">
        <title>Comparative Genome Analysis of Two Isolates of the Fish Pathogen Piscirickettsia salmonis from Different Hosts Reveals Major Differences in Virulence-Associated Secretion Systems.</title>
        <authorList>
            <person name="Bohle H."/>
            <person name="Henriquez P."/>
            <person name="Grothusen H."/>
            <person name="Navas E."/>
            <person name="Sandoval A."/>
            <person name="Bustamante F."/>
            <person name="Bustos P."/>
            <person name="Mancilla M."/>
        </authorList>
    </citation>
    <scope>NUCLEOTIDE SEQUENCE [LARGE SCALE GENOMIC DNA]</scope>
    <source>
        <strain evidence="4">B1-32597</strain>
        <strain evidence="2">PM32597B1</strain>
    </source>
</reference>